<dbReference type="Proteomes" id="UP001058860">
    <property type="component" value="Chromosome"/>
</dbReference>
<dbReference type="EMBL" id="CP088295">
    <property type="protein sequence ID" value="UUY06364.1"/>
    <property type="molecule type" value="Genomic_DNA"/>
</dbReference>
<sequence>MRETGGRLEQVGRVGGLGRGERIYAARFIGEVGYLVTFRQVDPLYTLDLRDPARPRVVGELKITGYSAYLHPIGDDLLLGVGQEATTEGRRLGAQVSVFDVSDPARPARLHQRVLGTGSSSAEVDPHAFLWWPKEKLALLPYEEWDERWTKRGMLGLRAGRSEGLTEVGRITHGPAWDEAAVQRAVIVGDRVLTVSDFGVAAHRIGALAPLGFLPF</sequence>
<keyword evidence="2" id="KW-1185">Reference proteome</keyword>
<evidence type="ECO:0000313" key="2">
    <source>
        <dbReference type="Proteomes" id="UP001058860"/>
    </source>
</evidence>
<proteinExistence type="predicted"/>
<evidence type="ECO:0000313" key="1">
    <source>
        <dbReference type="EMBL" id="UUY06364.1"/>
    </source>
</evidence>
<dbReference type="InterPro" id="IPR019198">
    <property type="entry name" value="Beta_propeller_containing"/>
</dbReference>
<organism evidence="1 2">
    <name type="scientific">Svornostia abyssi</name>
    <dbReference type="NCBI Taxonomy" id="2898438"/>
    <lineage>
        <taxon>Bacteria</taxon>
        <taxon>Bacillati</taxon>
        <taxon>Actinomycetota</taxon>
        <taxon>Thermoleophilia</taxon>
        <taxon>Solirubrobacterales</taxon>
        <taxon>Baekduiaceae</taxon>
        <taxon>Svornostia</taxon>
    </lineage>
</organism>
<protein>
    <submittedName>
        <fullName evidence="1">Beta-propeller domain-containing protein</fullName>
    </submittedName>
</protein>
<dbReference type="Pfam" id="PF09826">
    <property type="entry name" value="Beta_propel"/>
    <property type="match status" value="1"/>
</dbReference>
<name>A0ABY5PP72_9ACTN</name>
<dbReference type="RefSeq" id="WP_353866852.1">
    <property type="nucleotide sequence ID" value="NZ_CP088295.1"/>
</dbReference>
<reference evidence="2" key="1">
    <citation type="submission" date="2021-11" db="EMBL/GenBank/DDBJ databases">
        <title>Cultivation dependent microbiological survey of springs from the worlds oldest radium mine currently devoted to the extraction of radon-saturated water.</title>
        <authorList>
            <person name="Kapinusova G."/>
            <person name="Smrhova T."/>
            <person name="Strejcek M."/>
            <person name="Suman J."/>
            <person name="Jani K."/>
            <person name="Pajer P."/>
            <person name="Uhlik O."/>
        </authorList>
    </citation>
    <scope>NUCLEOTIDE SEQUENCE [LARGE SCALE GENOMIC DNA]</scope>
    <source>
        <strain evidence="2">J379</strain>
    </source>
</reference>
<gene>
    <name evidence="1" type="ORF">LRS13_23500</name>
</gene>
<accession>A0ABY5PP72</accession>